<comment type="caution">
    <text evidence="1">The sequence shown here is derived from an EMBL/GenBank/DDBJ whole genome shotgun (WGS) entry which is preliminary data.</text>
</comment>
<dbReference type="Proteomes" id="UP000239366">
    <property type="component" value="Unassembled WGS sequence"/>
</dbReference>
<evidence type="ECO:0000313" key="1">
    <source>
        <dbReference type="EMBL" id="PQJ14910.1"/>
    </source>
</evidence>
<gene>
    <name evidence="1" type="ORF">BST99_03415</name>
</gene>
<protein>
    <submittedName>
        <fullName evidence="1">Uncharacterized protein</fullName>
    </submittedName>
</protein>
<reference evidence="2" key="1">
    <citation type="submission" date="2016-11" db="EMBL/GenBank/DDBJ databases">
        <title>Trade-off between light-utilization and light-protection in marine flavobacteria.</title>
        <authorList>
            <person name="Kumagai Y."/>
            <person name="Yoshizawa S."/>
            <person name="Kogure K."/>
        </authorList>
    </citation>
    <scope>NUCLEOTIDE SEQUENCE [LARGE SCALE GENOMIC DNA]</scope>
    <source>
        <strain evidence="2">SG-18</strain>
    </source>
</reference>
<dbReference type="EMBL" id="MQVX01000001">
    <property type="protein sequence ID" value="PQJ14910.1"/>
    <property type="molecule type" value="Genomic_DNA"/>
</dbReference>
<name>A0A2S7T4Q5_9FLAO</name>
<organism evidence="1 2">
    <name type="scientific">Aureicoccus marinus</name>
    <dbReference type="NCBI Taxonomy" id="754435"/>
    <lineage>
        <taxon>Bacteria</taxon>
        <taxon>Pseudomonadati</taxon>
        <taxon>Bacteroidota</taxon>
        <taxon>Flavobacteriia</taxon>
        <taxon>Flavobacteriales</taxon>
        <taxon>Flavobacteriaceae</taxon>
        <taxon>Aureicoccus</taxon>
    </lineage>
</organism>
<keyword evidence="2" id="KW-1185">Reference proteome</keyword>
<proteinExistence type="predicted"/>
<dbReference type="AlphaFoldDB" id="A0A2S7T4Q5"/>
<accession>A0A2S7T4Q5</accession>
<sequence length="192" mass="21398">MMAFQCDDDKQTLFGNNVQANLTAPADFSVGDTLWIRGQVSANVYDSELRDSVFDPSYEFSSQLSLSELVQVSPDRTNEIQISDALDRFRIINREGSSSAGRCSASELRILTELDQENNQYRYEIGLVPREAGEYILHFYSGTGIRNNDRNLDVLNAFNTGASNPSLTCRNCCSGFSLDVQATQSDFLFSVD</sequence>
<evidence type="ECO:0000313" key="2">
    <source>
        <dbReference type="Proteomes" id="UP000239366"/>
    </source>
</evidence>